<name>A0A1B6FBW4_9HEMI</name>
<feature type="non-terminal residue" evidence="1">
    <location>
        <position position="962"/>
    </location>
</feature>
<sequence length="962" mass="107827">AEDFDFHTENTVSYPLLSFSGLLKGSVAPKSVMYNVDVTYDNHQVRSKLDAKRGMKEPTDYSIDFEAKALENSVDLTLKHERVSATKSKFTNSLEMKPGGKYQLNALVENDFRPGDIHQSLDAELKMPQNPKSVKIKAGFKHNSKEDEAEFELIAGNKHVVDLEFQYLKQADPSGKFKVLLSKYIDSQGAYDTKAGKETGSFYINVLKTGRKIEGKGELTKTSSHVYGFGELLWDAKKDPSKKIHVKTDTTVSENSIDTKNTLQVLEHKTEVNLKGTMKGPLLDGTLEGEAEVVLPSGRIVAAKVNRVLHWVSEDNKIEGTWELADYASRGAQPRKLTLKLAGKNINPKKVQFDGQVDLIYMTPNGKDLILHFVGKKVPQGEKWTIAGQGSVTGSLVEHPIHSKLNAEVTEQLLKGRMTDDGKFPAAHYDFELKAGNEIEVASNGKINQDQLNNDIEIKLPSDLEIKSVKWQMLHVSAKENTGKKIINANAIYWNENKFVKYNAESYEKPDNHHGKITLESHELSPRTLTYSINGNKDKVDLDLALEWEGKKADFSLKGNAASYPATLKISSNVPGHGNFEMDMSAEVNPGSGETQIAVVTNGKKMTFFVRYNKLKNSYLDIGLELPQGKSRFYVKLERKGAKHSLIDCKFEWFTKGGGTFDVNGEVNYSSFDDLFVKLFIDSPTFNMNKVELEAGRQLTKSSAMTWYFRGKANDKPISGSFTLVVKENNLYEGRGVLKVGEESYPLQLKLKFNFEEIGQSEVLWDIKAGKYTFYAHNVIVNDGKGLYTTDMTTRFCNDGKCQSEGLKILNHKKGPNDYETKYVVQLSFSLFFVLEQPLILISHMKKQGAEYDHILEAEYGPDKIQCHGYVKMDRAGVELILPKRTIAVETVYDSQERSANSFILELSFWLDKKNAAADKTCLLLTNDYTEKSDALVSSSEARFSTPGMKELSLKSDLNINP</sequence>
<accession>A0A1B6FBW4</accession>
<evidence type="ECO:0000313" key="1">
    <source>
        <dbReference type="EMBL" id="JAS47423.1"/>
    </source>
</evidence>
<dbReference type="EMBL" id="GECZ01022346">
    <property type="protein sequence ID" value="JAS47423.1"/>
    <property type="molecule type" value="Transcribed_RNA"/>
</dbReference>
<feature type="non-terminal residue" evidence="1">
    <location>
        <position position="1"/>
    </location>
</feature>
<proteinExistence type="predicted"/>
<organism evidence="1">
    <name type="scientific">Cuerna arida</name>
    <dbReference type="NCBI Taxonomy" id="1464854"/>
    <lineage>
        <taxon>Eukaryota</taxon>
        <taxon>Metazoa</taxon>
        <taxon>Ecdysozoa</taxon>
        <taxon>Arthropoda</taxon>
        <taxon>Hexapoda</taxon>
        <taxon>Insecta</taxon>
        <taxon>Pterygota</taxon>
        <taxon>Neoptera</taxon>
        <taxon>Paraneoptera</taxon>
        <taxon>Hemiptera</taxon>
        <taxon>Auchenorrhyncha</taxon>
        <taxon>Membracoidea</taxon>
        <taxon>Cicadellidae</taxon>
        <taxon>Cicadellinae</taxon>
        <taxon>Proconiini</taxon>
        <taxon>Cuerna</taxon>
    </lineage>
</organism>
<protein>
    <submittedName>
        <fullName evidence="1">Uncharacterized protein</fullName>
    </submittedName>
</protein>
<dbReference type="AlphaFoldDB" id="A0A1B6FBW4"/>
<reference evidence="1" key="1">
    <citation type="submission" date="2015-11" db="EMBL/GenBank/DDBJ databases">
        <title>De novo transcriptome assembly of four potential Pierce s Disease insect vectors from Arizona vineyards.</title>
        <authorList>
            <person name="Tassone E.E."/>
        </authorList>
    </citation>
    <scope>NUCLEOTIDE SEQUENCE</scope>
</reference>
<gene>
    <name evidence="1" type="ORF">g.43786</name>
</gene>